<dbReference type="STRING" id="656179.AB870_09245"/>
<evidence type="ECO:0000313" key="2">
    <source>
        <dbReference type="Proteomes" id="UP000035651"/>
    </source>
</evidence>
<accession>A0A0H3WR15</accession>
<reference evidence="1" key="1">
    <citation type="submission" date="2016-06" db="EMBL/GenBank/DDBJ databases">
        <title>Complete Genome Sequence of Pandoraea faecigallinarum DSM-23572.</title>
        <authorList>
            <person name="Yong D."/>
            <person name="Ee R."/>
            <person name="Lim Y.-L."/>
            <person name="Yin W.-F."/>
            <person name="Chan K.-G."/>
        </authorList>
    </citation>
    <scope>NUCLEOTIDE SEQUENCE</scope>
    <source>
        <strain evidence="1">DSM 23572</strain>
    </source>
</reference>
<gene>
    <name evidence="1" type="ORF">AB870_09245</name>
</gene>
<dbReference type="RefSeq" id="WP_047906136.1">
    <property type="nucleotide sequence ID" value="NZ_CP011807.3"/>
</dbReference>
<proteinExistence type="predicted"/>
<organism evidence="1 2">
    <name type="scientific">Pandoraea faecigallinarum</name>
    <dbReference type="NCBI Taxonomy" id="656179"/>
    <lineage>
        <taxon>Bacteria</taxon>
        <taxon>Pseudomonadati</taxon>
        <taxon>Pseudomonadota</taxon>
        <taxon>Betaproteobacteria</taxon>
        <taxon>Burkholderiales</taxon>
        <taxon>Burkholderiaceae</taxon>
        <taxon>Pandoraea</taxon>
    </lineage>
</organism>
<dbReference type="EMBL" id="CP011807">
    <property type="protein sequence ID" value="AKM30247.1"/>
    <property type="molecule type" value="Genomic_DNA"/>
</dbReference>
<protein>
    <recommendedName>
        <fullName evidence="3">Porin domain-containing protein</fullName>
    </recommendedName>
</protein>
<evidence type="ECO:0008006" key="3">
    <source>
        <dbReference type="Google" id="ProtNLM"/>
    </source>
</evidence>
<dbReference type="InterPro" id="IPR023614">
    <property type="entry name" value="Porin_dom_sf"/>
</dbReference>
<dbReference type="AlphaFoldDB" id="A0A0H3WR15"/>
<dbReference type="Gene3D" id="2.40.160.10">
    <property type="entry name" value="Porin"/>
    <property type="match status" value="1"/>
</dbReference>
<dbReference type="KEGG" id="pfg:AB870_09245"/>
<keyword evidence="2" id="KW-1185">Reference proteome</keyword>
<dbReference type="SUPFAM" id="SSF56935">
    <property type="entry name" value="Porins"/>
    <property type="match status" value="1"/>
</dbReference>
<dbReference type="OrthoDB" id="9133785at2"/>
<dbReference type="PATRIC" id="fig|656179.3.peg.1976"/>
<evidence type="ECO:0000313" key="1">
    <source>
        <dbReference type="EMBL" id="AKM30247.1"/>
    </source>
</evidence>
<dbReference type="Proteomes" id="UP000035651">
    <property type="component" value="Chromosome"/>
</dbReference>
<sequence>MPTANGAAAAQGQVGVTYQWDPQMQAGIDDMYMKGNGHPDNNHAHQISTILNDFLSRRTKVYTEVVYQRTNANAQALISGIVEPDGTSSGPSQTIARVGVLTRF</sequence>
<name>A0A0H3WR15_9BURK</name>